<feature type="region of interest" description="Disordered" evidence="1">
    <location>
        <begin position="1"/>
        <end position="67"/>
    </location>
</feature>
<dbReference type="Proteomes" id="UP000018001">
    <property type="component" value="Unassembled WGS sequence"/>
</dbReference>
<evidence type="ECO:0000256" key="1">
    <source>
        <dbReference type="SAM" id="MobiDB-lite"/>
    </source>
</evidence>
<feature type="compositionally biased region" description="Polar residues" evidence="1">
    <location>
        <begin position="1"/>
        <end position="11"/>
    </location>
</feature>
<dbReference type="EMBL" id="BAUL01000188">
    <property type="protein sequence ID" value="GAD97139.1"/>
    <property type="molecule type" value="Genomic_DNA"/>
</dbReference>
<evidence type="ECO:0000313" key="2">
    <source>
        <dbReference type="EMBL" id="GAD97139.1"/>
    </source>
</evidence>
<comment type="caution">
    <text evidence="2">The sequence shown here is derived from an EMBL/GenBank/DDBJ whole genome shotgun (WGS) entry which is preliminary data.</text>
</comment>
<reference evidence="3" key="1">
    <citation type="journal article" date="2014" name="Genome Announc.">
        <title>Draft genome sequence of the formaldehyde-resistant fungus Byssochlamys spectabilis No. 5 (anamorph Paecilomyces variotii No. 5) (NBRC109023).</title>
        <authorList>
            <person name="Oka T."/>
            <person name="Ekino K."/>
            <person name="Fukuda K."/>
            <person name="Nomura Y."/>
        </authorList>
    </citation>
    <scope>NUCLEOTIDE SEQUENCE [LARGE SCALE GENOMIC DNA]</scope>
    <source>
        <strain evidence="3">No. 5 / NBRC 109023</strain>
    </source>
</reference>
<feature type="compositionally biased region" description="Basic and acidic residues" evidence="1">
    <location>
        <begin position="393"/>
        <end position="411"/>
    </location>
</feature>
<organism evidence="2 3">
    <name type="scientific">Byssochlamys spectabilis (strain No. 5 / NBRC 109023)</name>
    <name type="common">Paecilomyces variotii</name>
    <dbReference type="NCBI Taxonomy" id="1356009"/>
    <lineage>
        <taxon>Eukaryota</taxon>
        <taxon>Fungi</taxon>
        <taxon>Dikarya</taxon>
        <taxon>Ascomycota</taxon>
        <taxon>Pezizomycotina</taxon>
        <taxon>Eurotiomycetes</taxon>
        <taxon>Eurotiomycetidae</taxon>
        <taxon>Eurotiales</taxon>
        <taxon>Thermoascaceae</taxon>
        <taxon>Paecilomyces</taxon>
    </lineage>
</organism>
<feature type="compositionally biased region" description="Polar residues" evidence="1">
    <location>
        <begin position="33"/>
        <end position="45"/>
    </location>
</feature>
<dbReference type="InParanoid" id="V5FHF8"/>
<dbReference type="HOGENOM" id="CLU_640921_0_0_1"/>
<dbReference type="eggNOG" id="ENOG502SEZA">
    <property type="taxonomic scope" value="Eukaryota"/>
</dbReference>
<gene>
    <name evidence="2" type="ORF">PVAR5_5810</name>
</gene>
<feature type="compositionally biased region" description="Polar residues" evidence="1">
    <location>
        <begin position="207"/>
        <end position="223"/>
    </location>
</feature>
<feature type="region of interest" description="Disordered" evidence="1">
    <location>
        <begin position="207"/>
        <end position="233"/>
    </location>
</feature>
<name>V5FHF8_BYSSN</name>
<dbReference type="OrthoDB" id="5431222at2759"/>
<feature type="region of interest" description="Disordered" evidence="1">
    <location>
        <begin position="248"/>
        <end position="428"/>
    </location>
</feature>
<evidence type="ECO:0000313" key="3">
    <source>
        <dbReference type="Proteomes" id="UP000018001"/>
    </source>
</evidence>
<feature type="compositionally biased region" description="Basic and acidic residues" evidence="1">
    <location>
        <begin position="351"/>
        <end position="373"/>
    </location>
</feature>
<keyword evidence="3" id="KW-1185">Reference proteome</keyword>
<dbReference type="AlphaFoldDB" id="V5FHF8"/>
<feature type="compositionally biased region" description="Polar residues" evidence="1">
    <location>
        <begin position="419"/>
        <end position="428"/>
    </location>
</feature>
<accession>V5FHF8</accession>
<sequence>MSTPTVSGNPQFPTPVSAHDAHQDQGYFPPQSPQLAFNNDQQYSSKGFDRSSRDVVPGPPCYYPSYRDETLYGVPRSESWTEGTQSSDRWLTSRSAGGQIIWKPPNPVARPLPSRFSASEEPLSSLAALEPGISVSKYISNKSPENFARHIRDTDDWPSVMDDPIFRQIQTDCELISIEELISRRDEVYITHNVKVINAAEDGEITENTQDHSGLNIDTSDTTGVGYPAGRTDDGECFDVVSSQRYTEEKPKIHRRRKRVFDEMESSHPGGSYDKNSSGEQNSKPDEDTQQSDTQDKHPPQNYQRHTSMHKRPKWDNGFPSRNYHDRGFASNRPPQQNKIPRGLQISPDPKYLREKPQKRAHKSDLHPKDSEPKPQLSPQPRSEKNKRTQQTDSHESENDGPRRQDDDVNPKSKRIRPQTVSAYSRRW</sequence>
<protein>
    <submittedName>
        <fullName evidence="2">Uncharacterized protein</fullName>
    </submittedName>
</protein>
<proteinExistence type="predicted"/>